<evidence type="ECO:0000313" key="2">
    <source>
        <dbReference type="Proteomes" id="UP000245626"/>
    </source>
</evidence>
<proteinExistence type="predicted"/>
<dbReference type="Proteomes" id="UP000245626">
    <property type="component" value="Unassembled WGS sequence"/>
</dbReference>
<protein>
    <submittedName>
        <fullName evidence="1">Aldehyde dehydrogenase</fullName>
    </submittedName>
</protein>
<name>A0ACD0NRC1_9BASI</name>
<sequence>MASAKVTINSPSGLKITIPTGIFIDNEFRPSLQGGQTFESVNPATGKTLCSIARGSVSDVDAAVASSRKAYKTVWGKKSTPGQRAAALFKWAELIEANAQELAELESLDNGKPVWMARDFDVADSAGCIRYYAGLADKIEGKTIEQVEGEKLAFTRVEPLGVCGQIIPWNYPIQMFAWKVGPALAAGNCVVMKPAEQTPLSALRLAELSIEAGFPPGVLNVVNGFGADVGDAIAKHMDIDKVAFTGSTATGRRIMASAAASNLKKVTLELGGKSPVVVFESADLDQAVNWATMGILYNQGQDCTAGSRLFVQDSIYEKFMPKLIANFKAHKIGDPFHPDTFQGSQVSKVQQERILSYIEAGKAEGAKVEVGGGAWTEGAGEFANGFFVQPTIFSGCKKGMKIVDEEIFGPVLAVAKFSTEEEAIQLANDTAYGLGAGVFSNDSRQCMRMASALEAGTVWVNSYVALSNAVPFGGMKASGMGRELGVDAIKEYTQVKAVHYNYGEDLDWPLPAKL</sequence>
<accession>A0ACD0NRC1</accession>
<organism evidence="1 2">
    <name type="scientific">Violaceomyces palustris</name>
    <dbReference type="NCBI Taxonomy" id="1673888"/>
    <lineage>
        <taxon>Eukaryota</taxon>
        <taxon>Fungi</taxon>
        <taxon>Dikarya</taxon>
        <taxon>Basidiomycota</taxon>
        <taxon>Ustilaginomycotina</taxon>
        <taxon>Ustilaginomycetes</taxon>
        <taxon>Violaceomycetales</taxon>
        <taxon>Violaceomycetaceae</taxon>
        <taxon>Violaceomyces</taxon>
    </lineage>
</organism>
<dbReference type="EMBL" id="KZ820224">
    <property type="protein sequence ID" value="PWN48328.1"/>
    <property type="molecule type" value="Genomic_DNA"/>
</dbReference>
<keyword evidence="2" id="KW-1185">Reference proteome</keyword>
<evidence type="ECO:0000313" key="1">
    <source>
        <dbReference type="EMBL" id="PWN48328.1"/>
    </source>
</evidence>
<reference evidence="1 2" key="1">
    <citation type="journal article" date="2018" name="Mol. Biol. Evol.">
        <title>Broad Genomic Sampling Reveals a Smut Pathogenic Ancestry of the Fungal Clade Ustilaginomycotina.</title>
        <authorList>
            <person name="Kijpornyongpan T."/>
            <person name="Mondo S.J."/>
            <person name="Barry K."/>
            <person name="Sandor L."/>
            <person name="Lee J."/>
            <person name="Lipzen A."/>
            <person name="Pangilinan J."/>
            <person name="LaButti K."/>
            <person name="Hainaut M."/>
            <person name="Henrissat B."/>
            <person name="Grigoriev I.V."/>
            <person name="Spatafora J.W."/>
            <person name="Aime M.C."/>
        </authorList>
    </citation>
    <scope>NUCLEOTIDE SEQUENCE [LARGE SCALE GENOMIC DNA]</scope>
    <source>
        <strain evidence="1 2">SA 807</strain>
    </source>
</reference>
<gene>
    <name evidence="1" type="ORF">IE53DRAFT_319615</name>
</gene>